<dbReference type="Gene3D" id="1.10.3720.10">
    <property type="entry name" value="MetI-like"/>
    <property type="match status" value="1"/>
</dbReference>
<evidence type="ECO:0000256" key="7">
    <source>
        <dbReference type="RuleBase" id="RU363032"/>
    </source>
</evidence>
<reference evidence="9 10" key="1">
    <citation type="submission" date="2019-12" db="EMBL/GenBank/DDBJ databases">
        <title>Hybrid Genome Assemblies of two High G+C Isolates from Undergraduate Microbiology Courses.</title>
        <authorList>
            <person name="Ne Ville C.J."/>
            <person name="Enright D."/>
            <person name="Hernandez I."/>
            <person name="Dodsworth J."/>
            <person name="Orwin P.M."/>
        </authorList>
    </citation>
    <scope>NUCLEOTIDE SEQUENCE [LARGE SCALE GENOMIC DNA]</scope>
    <source>
        <strain evidence="9 10">CSUSB</strain>
    </source>
</reference>
<keyword evidence="2 7" id="KW-0813">Transport</keyword>
<dbReference type="Pfam" id="PF00528">
    <property type="entry name" value="BPD_transp_1"/>
    <property type="match status" value="1"/>
</dbReference>
<evidence type="ECO:0000256" key="6">
    <source>
        <dbReference type="ARBA" id="ARBA00023136"/>
    </source>
</evidence>
<feature type="transmembrane region" description="Helical" evidence="7">
    <location>
        <begin position="145"/>
        <end position="165"/>
    </location>
</feature>
<evidence type="ECO:0000256" key="2">
    <source>
        <dbReference type="ARBA" id="ARBA00022448"/>
    </source>
</evidence>
<dbReference type="SUPFAM" id="SSF161098">
    <property type="entry name" value="MetI-like"/>
    <property type="match status" value="1"/>
</dbReference>
<evidence type="ECO:0000313" key="10">
    <source>
        <dbReference type="Proteomes" id="UP000425817"/>
    </source>
</evidence>
<sequence length="283" mass="30705">MDTTLVNKKKPFSLGTLLARLVLVGAGLSALVPVLWTFINSFKNRVDIVSAVPKFIFTPTLENYLYVLGRDSVASGLVNSLVVVGSAVVIGAVLGLPAAYALARYPLRWANDIQFFVLSMRFLPPVAVAIPLMVIWLQLELYDTRIALIVTYTLLTLSTVIWLAIPAFKAVPKEVEEAGRVDGYGPYAIFFRVSLPIAARSLIGAIAFGFVLVWNEFLIALMLTTSDAKTLPIVASELSQLGRDVPWGILNASVILLSLPPLLMVGVLSGFLNAAFKRKRDGA</sequence>
<name>A0A6I6HKM4_VARPD</name>
<evidence type="ECO:0000259" key="8">
    <source>
        <dbReference type="PROSITE" id="PS50928"/>
    </source>
</evidence>
<dbReference type="PANTHER" id="PTHR32243">
    <property type="entry name" value="MALTOSE TRANSPORT SYSTEM PERMEASE-RELATED"/>
    <property type="match status" value="1"/>
</dbReference>
<gene>
    <name evidence="9" type="ORF">GOQ09_18120</name>
</gene>
<dbReference type="InterPro" id="IPR035906">
    <property type="entry name" value="MetI-like_sf"/>
</dbReference>
<feature type="transmembrane region" description="Helical" evidence="7">
    <location>
        <begin position="81"/>
        <end position="103"/>
    </location>
</feature>
<feature type="transmembrane region" description="Helical" evidence="7">
    <location>
        <begin position="245"/>
        <end position="272"/>
    </location>
</feature>
<dbReference type="InterPro" id="IPR050901">
    <property type="entry name" value="BP-dep_ABC_trans_perm"/>
</dbReference>
<accession>A0A6I6HKM4</accession>
<feature type="transmembrane region" description="Helical" evidence="7">
    <location>
        <begin position="115"/>
        <end position="139"/>
    </location>
</feature>
<evidence type="ECO:0000256" key="1">
    <source>
        <dbReference type="ARBA" id="ARBA00004651"/>
    </source>
</evidence>
<dbReference type="AlphaFoldDB" id="A0A6I6HKM4"/>
<dbReference type="GO" id="GO:0055085">
    <property type="term" value="P:transmembrane transport"/>
    <property type="evidence" value="ECO:0007669"/>
    <property type="project" value="InterPro"/>
</dbReference>
<dbReference type="OrthoDB" id="8111552at2"/>
<keyword evidence="6 7" id="KW-0472">Membrane</keyword>
<evidence type="ECO:0000256" key="3">
    <source>
        <dbReference type="ARBA" id="ARBA00022475"/>
    </source>
</evidence>
<organism evidence="9 10">
    <name type="scientific">Variovorax paradoxus</name>
    <dbReference type="NCBI Taxonomy" id="34073"/>
    <lineage>
        <taxon>Bacteria</taxon>
        <taxon>Pseudomonadati</taxon>
        <taxon>Pseudomonadota</taxon>
        <taxon>Betaproteobacteria</taxon>
        <taxon>Burkholderiales</taxon>
        <taxon>Comamonadaceae</taxon>
        <taxon>Variovorax</taxon>
    </lineage>
</organism>
<evidence type="ECO:0000313" key="9">
    <source>
        <dbReference type="EMBL" id="QGW83377.1"/>
    </source>
</evidence>
<protein>
    <submittedName>
        <fullName evidence="9">ABC transporter permease subunit</fullName>
    </submittedName>
</protein>
<dbReference type="EMBL" id="CP046622">
    <property type="protein sequence ID" value="QGW83377.1"/>
    <property type="molecule type" value="Genomic_DNA"/>
</dbReference>
<evidence type="ECO:0000256" key="4">
    <source>
        <dbReference type="ARBA" id="ARBA00022692"/>
    </source>
</evidence>
<feature type="transmembrane region" description="Helical" evidence="7">
    <location>
        <begin position="17"/>
        <end position="39"/>
    </location>
</feature>
<dbReference type="GO" id="GO:0005886">
    <property type="term" value="C:plasma membrane"/>
    <property type="evidence" value="ECO:0007669"/>
    <property type="project" value="UniProtKB-SubCell"/>
</dbReference>
<comment type="similarity">
    <text evidence="7">Belongs to the binding-protein-dependent transport system permease family.</text>
</comment>
<dbReference type="PANTHER" id="PTHR32243:SF18">
    <property type="entry name" value="INNER MEMBRANE ABC TRANSPORTER PERMEASE PROTEIN YCJP"/>
    <property type="match status" value="1"/>
</dbReference>
<dbReference type="RefSeq" id="WP_157614780.1">
    <property type="nucleotide sequence ID" value="NZ_CP046622.1"/>
</dbReference>
<dbReference type="InterPro" id="IPR000515">
    <property type="entry name" value="MetI-like"/>
</dbReference>
<comment type="subcellular location">
    <subcellularLocation>
        <location evidence="1 7">Cell membrane</location>
        <topology evidence="1 7">Multi-pass membrane protein</topology>
    </subcellularLocation>
</comment>
<feature type="transmembrane region" description="Helical" evidence="7">
    <location>
        <begin position="202"/>
        <end position="225"/>
    </location>
</feature>
<keyword evidence="4 7" id="KW-0812">Transmembrane</keyword>
<dbReference type="PROSITE" id="PS50928">
    <property type="entry name" value="ABC_TM1"/>
    <property type="match status" value="1"/>
</dbReference>
<dbReference type="CDD" id="cd06261">
    <property type="entry name" value="TM_PBP2"/>
    <property type="match status" value="1"/>
</dbReference>
<evidence type="ECO:0000256" key="5">
    <source>
        <dbReference type="ARBA" id="ARBA00022989"/>
    </source>
</evidence>
<keyword evidence="5 7" id="KW-1133">Transmembrane helix</keyword>
<dbReference type="Proteomes" id="UP000425817">
    <property type="component" value="Chromosome"/>
</dbReference>
<proteinExistence type="inferred from homology"/>
<keyword evidence="3" id="KW-1003">Cell membrane</keyword>
<feature type="domain" description="ABC transmembrane type-1" evidence="8">
    <location>
        <begin position="77"/>
        <end position="268"/>
    </location>
</feature>